<dbReference type="SUPFAM" id="SSF53448">
    <property type="entry name" value="Nucleotide-diphospho-sugar transferases"/>
    <property type="match status" value="1"/>
</dbReference>
<comment type="caution">
    <text evidence="2">The sequence shown here is derived from an EMBL/GenBank/DDBJ whole genome shotgun (WGS) entry which is preliminary data.</text>
</comment>
<dbReference type="Gene3D" id="3.90.550.10">
    <property type="entry name" value="Spore Coat Polysaccharide Biosynthesis Protein SpsA, Chain A"/>
    <property type="match status" value="1"/>
</dbReference>
<dbReference type="EMBL" id="QKRB01000030">
    <property type="protein sequence ID" value="PZD97225.1"/>
    <property type="molecule type" value="Genomic_DNA"/>
</dbReference>
<dbReference type="InterPro" id="IPR001173">
    <property type="entry name" value="Glyco_trans_2-like"/>
</dbReference>
<keyword evidence="3" id="KW-1185">Reference proteome</keyword>
<dbReference type="AlphaFoldDB" id="A0A2W1LQV4"/>
<dbReference type="InterPro" id="IPR050834">
    <property type="entry name" value="Glycosyltransf_2"/>
</dbReference>
<keyword evidence="2" id="KW-0808">Transferase</keyword>
<reference evidence="2 3" key="1">
    <citation type="submission" date="2018-06" db="EMBL/GenBank/DDBJ databases">
        <title>Paenibacillus imtechensis sp. nov.</title>
        <authorList>
            <person name="Pinnaka A.K."/>
            <person name="Singh H."/>
            <person name="Kaur M."/>
        </authorList>
    </citation>
    <scope>NUCLEOTIDE SEQUENCE [LARGE SCALE GENOMIC DNA]</scope>
    <source>
        <strain evidence="2 3">SMB1</strain>
    </source>
</reference>
<organism evidence="2 3">
    <name type="scientific">Paenibacillus sambharensis</name>
    <dbReference type="NCBI Taxonomy" id="1803190"/>
    <lineage>
        <taxon>Bacteria</taxon>
        <taxon>Bacillati</taxon>
        <taxon>Bacillota</taxon>
        <taxon>Bacilli</taxon>
        <taxon>Bacillales</taxon>
        <taxon>Paenibacillaceae</taxon>
        <taxon>Paenibacillus</taxon>
    </lineage>
</organism>
<evidence type="ECO:0000313" key="3">
    <source>
        <dbReference type="Proteomes" id="UP000249522"/>
    </source>
</evidence>
<dbReference type="RefSeq" id="WP_111145367.1">
    <property type="nucleotide sequence ID" value="NZ_QKRB01000030.1"/>
</dbReference>
<dbReference type="Pfam" id="PF00535">
    <property type="entry name" value="Glycos_transf_2"/>
    <property type="match status" value="1"/>
</dbReference>
<dbReference type="GO" id="GO:0016740">
    <property type="term" value="F:transferase activity"/>
    <property type="evidence" value="ECO:0007669"/>
    <property type="project" value="UniProtKB-KW"/>
</dbReference>
<gene>
    <name evidence="2" type="ORF">DNH61_03865</name>
</gene>
<protein>
    <submittedName>
        <fullName evidence="2">Glycosyl transferase</fullName>
    </submittedName>
</protein>
<dbReference type="PANTHER" id="PTHR43685:SF2">
    <property type="entry name" value="GLYCOSYLTRANSFERASE 2-LIKE DOMAIN-CONTAINING PROTEIN"/>
    <property type="match status" value="1"/>
</dbReference>
<feature type="domain" description="Glycosyltransferase 2-like" evidence="1">
    <location>
        <begin position="6"/>
        <end position="143"/>
    </location>
</feature>
<name>A0A2W1LQV4_9BACL</name>
<evidence type="ECO:0000259" key="1">
    <source>
        <dbReference type="Pfam" id="PF00535"/>
    </source>
</evidence>
<dbReference type="PANTHER" id="PTHR43685">
    <property type="entry name" value="GLYCOSYLTRANSFERASE"/>
    <property type="match status" value="1"/>
</dbReference>
<dbReference type="Proteomes" id="UP000249522">
    <property type="component" value="Unassembled WGS sequence"/>
</dbReference>
<sequence>MGPLVTVVIPFYNCPFIGQALDSVLNQTYRNIEVIVIDDGSDRNQHLLAPYHGKFHYIGKANGGTASALNYGIRLASGKYVCWLSSDDCFLPDKIARQTAFMEASGARFSYTDYHVIDAHSRITRYNENARYPTYKSFVHSLKQFCPVNGCTVMMTKELAAGLGWFDESLPYTHDYDMWIRAALSGVQMHFIPEPLTLYRRHDQMGTVRHQGVIQQEIQIVQNRYRDLLEHRVALIHS</sequence>
<evidence type="ECO:0000313" key="2">
    <source>
        <dbReference type="EMBL" id="PZD97225.1"/>
    </source>
</evidence>
<dbReference type="OrthoDB" id="9785185at2"/>
<accession>A0A2W1LQV4</accession>
<proteinExistence type="predicted"/>
<dbReference type="InterPro" id="IPR029044">
    <property type="entry name" value="Nucleotide-diphossugar_trans"/>
</dbReference>